<keyword evidence="2 3" id="KW-0143">Chaperone</keyword>
<accession>A0A2S0VWT7</accession>
<comment type="subcellular location">
    <subcellularLocation>
        <location evidence="3">Cytoplasm</location>
    </subcellularLocation>
</comment>
<dbReference type="InterPro" id="IPR038277">
    <property type="entry name" value="UreF_sf"/>
</dbReference>
<dbReference type="OrthoDB" id="9798772at2"/>
<comment type="similarity">
    <text evidence="3">Belongs to the UreF family.</text>
</comment>
<keyword evidence="1 3" id="KW-0996">Nickel insertion</keyword>
<dbReference type="PANTHER" id="PTHR33620:SF1">
    <property type="entry name" value="UREASE ACCESSORY PROTEIN F"/>
    <property type="match status" value="1"/>
</dbReference>
<dbReference type="EMBL" id="CP026604">
    <property type="protein sequence ID" value="AWB68679.1"/>
    <property type="molecule type" value="Genomic_DNA"/>
</dbReference>
<keyword evidence="3" id="KW-0963">Cytoplasm</keyword>
<dbReference type="PIRSF" id="PIRSF009467">
    <property type="entry name" value="Ureas_acces_UreF"/>
    <property type="match status" value="1"/>
</dbReference>
<evidence type="ECO:0000313" key="5">
    <source>
        <dbReference type="Proteomes" id="UP000244441"/>
    </source>
</evidence>
<dbReference type="HAMAP" id="MF_01385">
    <property type="entry name" value="UreF"/>
    <property type="match status" value="1"/>
</dbReference>
<comment type="subunit">
    <text evidence="3">UreD, UreF and UreG form a complex that acts as a GTP-hydrolysis-dependent molecular chaperone, activating the urease apoprotein by helping to assemble the nickel containing metallocenter of UreC. The UreE protein probably delivers the nickel.</text>
</comment>
<dbReference type="AlphaFoldDB" id="A0A2S0VWT7"/>
<name>A0A2S0VWT7_9ALTE</name>
<organism evidence="4 5">
    <name type="scientific">Saccharobesus litoralis</name>
    <dbReference type="NCBI Taxonomy" id="2172099"/>
    <lineage>
        <taxon>Bacteria</taxon>
        <taxon>Pseudomonadati</taxon>
        <taxon>Pseudomonadota</taxon>
        <taxon>Gammaproteobacteria</taxon>
        <taxon>Alteromonadales</taxon>
        <taxon>Alteromonadaceae</taxon>
        <taxon>Saccharobesus</taxon>
    </lineage>
</organism>
<protein>
    <recommendedName>
        <fullName evidence="3">Urease accessory protein UreF</fullName>
    </recommendedName>
</protein>
<evidence type="ECO:0000256" key="3">
    <source>
        <dbReference type="HAMAP-Rule" id="MF_01385"/>
    </source>
</evidence>
<dbReference type="GO" id="GO:0005737">
    <property type="term" value="C:cytoplasm"/>
    <property type="evidence" value="ECO:0007669"/>
    <property type="project" value="UniProtKB-SubCell"/>
</dbReference>
<dbReference type="GO" id="GO:0016151">
    <property type="term" value="F:nickel cation binding"/>
    <property type="evidence" value="ECO:0007669"/>
    <property type="project" value="UniProtKB-UniRule"/>
</dbReference>
<keyword evidence="5" id="KW-1185">Reference proteome</keyword>
<sequence length="248" mass="27265">MVLMDIITPINIKQGASKGENGLQLTRLLQICSANLPVGGFSFSQGLEMAIELGWVKDLKTSSDWISSNLQLAIASTDLPLLLRLYKAVPSSAHADSKTFVEWDDMLIATRESAELRLAEVAMGKALSRLLLSLEELDCTPVYSLLKRKEISFVAGFAIACRLMKIELHQALTGYCWTFIDNQVAAATKLAPLGQTQAQNLLFALSGEIENAVEQAQQLDDDSLGCSLPRLAMASAWHEEQYSRLFRS</sequence>
<evidence type="ECO:0000256" key="1">
    <source>
        <dbReference type="ARBA" id="ARBA00022988"/>
    </source>
</evidence>
<dbReference type="InterPro" id="IPR002639">
    <property type="entry name" value="UreF"/>
</dbReference>
<reference evidence="4 5" key="1">
    <citation type="submission" date="2018-01" db="EMBL/GenBank/DDBJ databases">
        <title>Genome sequence of a Cantenovulum-like bacteria.</title>
        <authorList>
            <person name="Tan W.R."/>
            <person name="Lau N.-S."/>
            <person name="Go F."/>
            <person name="Amirul A.-A.A."/>
        </authorList>
    </citation>
    <scope>NUCLEOTIDE SEQUENCE [LARGE SCALE GENOMIC DNA]</scope>
    <source>
        <strain evidence="4 5">CCB-QB4</strain>
    </source>
</reference>
<evidence type="ECO:0000256" key="2">
    <source>
        <dbReference type="ARBA" id="ARBA00023186"/>
    </source>
</evidence>
<proteinExistence type="inferred from homology"/>
<evidence type="ECO:0000313" key="4">
    <source>
        <dbReference type="EMBL" id="AWB68679.1"/>
    </source>
</evidence>
<dbReference type="Pfam" id="PF01730">
    <property type="entry name" value="UreF"/>
    <property type="match status" value="1"/>
</dbReference>
<dbReference type="PANTHER" id="PTHR33620">
    <property type="entry name" value="UREASE ACCESSORY PROTEIN F"/>
    <property type="match status" value="1"/>
</dbReference>
<dbReference type="Proteomes" id="UP000244441">
    <property type="component" value="Chromosome"/>
</dbReference>
<gene>
    <name evidence="3" type="primary">ureF</name>
    <name evidence="4" type="ORF">C2869_20775</name>
</gene>
<dbReference type="KEGG" id="cate:C2869_20775"/>
<comment type="function">
    <text evidence="3">Required for maturation of urease via the functional incorporation of the urease nickel metallocenter.</text>
</comment>
<dbReference type="Gene3D" id="1.10.4190.10">
    <property type="entry name" value="Urease accessory protein UreF"/>
    <property type="match status" value="1"/>
</dbReference>